<keyword evidence="2 6" id="KW-0732">Signal</keyword>
<comment type="caution">
    <text evidence="7">The sequence shown here is derived from an EMBL/GenBank/DDBJ whole genome shotgun (WGS) entry which is preliminary data.</text>
</comment>
<dbReference type="PANTHER" id="PTHR43649:SF33">
    <property type="entry name" value="POLYGALACTURONAN_RHAMNOGALACTURONAN-BINDING PROTEIN YTCQ"/>
    <property type="match status" value="1"/>
</dbReference>
<dbReference type="AlphaFoldDB" id="A0AB73T4E1"/>
<reference evidence="7 8" key="1">
    <citation type="submission" date="2018-05" db="EMBL/GenBank/DDBJ databases">
        <authorList>
            <person name="Goeker M."/>
            <person name="Huntemann M."/>
            <person name="Clum A."/>
            <person name="Pillay M."/>
            <person name="Palaniappan K."/>
            <person name="Varghese N."/>
            <person name="Mikhailova N."/>
            <person name="Stamatis D."/>
            <person name="Reddy T."/>
            <person name="Daum C."/>
            <person name="Shapiro N."/>
            <person name="Ivanova N."/>
            <person name="Kyrpides N."/>
            <person name="Woyke T."/>
        </authorList>
    </citation>
    <scope>NUCLEOTIDE SEQUENCE [LARGE SCALE GENOMIC DNA]</scope>
    <source>
        <strain evidence="7 8">DSM 26524</strain>
    </source>
</reference>
<dbReference type="Pfam" id="PF01547">
    <property type="entry name" value="SBP_bac_1"/>
    <property type="match status" value="1"/>
</dbReference>
<dbReference type="Gene3D" id="3.40.190.10">
    <property type="entry name" value="Periplasmic binding protein-like II"/>
    <property type="match status" value="2"/>
</dbReference>
<feature type="chain" id="PRO_5044500704" evidence="6">
    <location>
        <begin position="31"/>
        <end position="421"/>
    </location>
</feature>
<name>A0AB73T4E1_9FIRM</name>
<evidence type="ECO:0000256" key="2">
    <source>
        <dbReference type="ARBA" id="ARBA00022729"/>
    </source>
</evidence>
<proteinExistence type="predicted"/>
<feature type="signal peptide" evidence="6">
    <location>
        <begin position="1"/>
        <end position="30"/>
    </location>
</feature>
<evidence type="ECO:0000256" key="3">
    <source>
        <dbReference type="ARBA" id="ARBA00023136"/>
    </source>
</evidence>
<evidence type="ECO:0000313" key="7">
    <source>
        <dbReference type="EMBL" id="PWJ75664.1"/>
    </source>
</evidence>
<evidence type="ECO:0000256" key="4">
    <source>
        <dbReference type="ARBA" id="ARBA00023139"/>
    </source>
</evidence>
<evidence type="ECO:0000313" key="8">
    <source>
        <dbReference type="Proteomes" id="UP000245412"/>
    </source>
</evidence>
<dbReference type="EMBL" id="QGGY01000006">
    <property type="protein sequence ID" value="PWJ75664.1"/>
    <property type="molecule type" value="Genomic_DNA"/>
</dbReference>
<dbReference type="Proteomes" id="UP000245412">
    <property type="component" value="Unassembled WGS sequence"/>
</dbReference>
<keyword evidence="8" id="KW-1185">Reference proteome</keyword>
<evidence type="ECO:0000256" key="5">
    <source>
        <dbReference type="ARBA" id="ARBA00023288"/>
    </source>
</evidence>
<keyword evidence="1" id="KW-1003">Cell membrane</keyword>
<keyword evidence="5" id="KW-0449">Lipoprotein</keyword>
<dbReference type="RefSeq" id="WP_187374319.1">
    <property type="nucleotide sequence ID" value="NZ_CABJAT010000006.1"/>
</dbReference>
<dbReference type="SUPFAM" id="SSF53850">
    <property type="entry name" value="Periplasmic binding protein-like II"/>
    <property type="match status" value="1"/>
</dbReference>
<keyword evidence="4" id="KW-0564">Palmitate</keyword>
<sequence length="421" mass="46148">MRNKKAAGIMAAAMALSMVTVLFNCEEVHAEGGKTITIAAGTGWVKDIDKELAAKYEEESGNKIEWQISPDDQYENVLGSKLAVGEGADIFYTRSGTTINKYQPEKYMMDLSEQEWVSRYVDWAKEGTSYDGKTMQFQTWSVDGWGILYNKAMFEEAGITEVPDSYESFKAACDKILAIGKTPIYDPGATQWHLGVWLGELTTQIESDNAGFYAGLNDNSQVFAGQEGLAKALDQLAEMEEAGYFGDDFMSNTWEDAVAKMASQDYAMCVTYTTFPAEVEAVNPELTQDSWGMFPIPLNDNKVFGTSAGGIGRCVNKDTEVSDAVYDYFEFLSRPENLTAYYDARLDLGPCSFTDIPGNVPAVYEDVVGNATGTGLAAEDGILYWDNTQVGNLIQAMFVGGSSAEDVLQGIDDIRQPSFGE</sequence>
<organism evidence="7 8">
    <name type="scientific">Murimonas intestini</name>
    <dbReference type="NCBI Taxonomy" id="1337051"/>
    <lineage>
        <taxon>Bacteria</taxon>
        <taxon>Bacillati</taxon>
        <taxon>Bacillota</taxon>
        <taxon>Clostridia</taxon>
        <taxon>Lachnospirales</taxon>
        <taxon>Lachnospiraceae</taxon>
        <taxon>Murimonas</taxon>
    </lineage>
</organism>
<accession>A0AB73T4E1</accession>
<gene>
    <name evidence="7" type="ORF">C7383_106234</name>
</gene>
<evidence type="ECO:0000256" key="6">
    <source>
        <dbReference type="SAM" id="SignalP"/>
    </source>
</evidence>
<dbReference type="InterPro" id="IPR006059">
    <property type="entry name" value="SBP"/>
</dbReference>
<protein>
    <submittedName>
        <fullName evidence="7">Raffinose/stachyose/melibiose transport system substrate-binding protein</fullName>
    </submittedName>
</protein>
<dbReference type="PANTHER" id="PTHR43649">
    <property type="entry name" value="ARABINOSE-BINDING PROTEIN-RELATED"/>
    <property type="match status" value="1"/>
</dbReference>
<keyword evidence="3" id="KW-0472">Membrane</keyword>
<evidence type="ECO:0000256" key="1">
    <source>
        <dbReference type="ARBA" id="ARBA00022475"/>
    </source>
</evidence>
<dbReference type="InterPro" id="IPR050490">
    <property type="entry name" value="Bact_solute-bd_prot1"/>
</dbReference>